<comment type="caution">
    <text evidence="1">The sequence shown here is derived from an EMBL/GenBank/DDBJ whole genome shotgun (WGS) entry which is preliminary data.</text>
</comment>
<name>A0A7W6S0F4_9PROT</name>
<dbReference type="InterPro" id="IPR007420">
    <property type="entry name" value="DUF465"/>
</dbReference>
<organism evidence="1 2">
    <name type="scientific">Roseospira goensis</name>
    <dbReference type="NCBI Taxonomy" id="391922"/>
    <lineage>
        <taxon>Bacteria</taxon>
        <taxon>Pseudomonadati</taxon>
        <taxon>Pseudomonadota</taxon>
        <taxon>Alphaproteobacteria</taxon>
        <taxon>Rhodospirillales</taxon>
        <taxon>Rhodospirillaceae</taxon>
        <taxon>Roseospira</taxon>
    </lineage>
</organism>
<evidence type="ECO:0000313" key="2">
    <source>
        <dbReference type="Proteomes" id="UP000555728"/>
    </source>
</evidence>
<evidence type="ECO:0000313" key="1">
    <source>
        <dbReference type="EMBL" id="MBB4286417.1"/>
    </source>
</evidence>
<dbReference type="RefSeq" id="WP_184435273.1">
    <property type="nucleotide sequence ID" value="NZ_JACIGI010000016.1"/>
</dbReference>
<dbReference type="Proteomes" id="UP000555728">
    <property type="component" value="Unassembled WGS sequence"/>
</dbReference>
<dbReference type="AlphaFoldDB" id="A0A7W6S0F4"/>
<evidence type="ECO:0008006" key="3">
    <source>
        <dbReference type="Google" id="ProtNLM"/>
    </source>
</evidence>
<protein>
    <recommendedName>
        <fullName evidence="3">DUF465 domain-containing protein</fullName>
    </recommendedName>
</protein>
<dbReference type="InterPro" id="IPR038444">
    <property type="entry name" value="DUF465_sf"/>
</dbReference>
<dbReference type="EMBL" id="JACIGI010000016">
    <property type="protein sequence ID" value="MBB4286417.1"/>
    <property type="molecule type" value="Genomic_DNA"/>
</dbReference>
<accession>A0A7W6S0F4</accession>
<keyword evidence="2" id="KW-1185">Reference proteome</keyword>
<proteinExistence type="predicted"/>
<dbReference type="Gene3D" id="6.10.280.50">
    <property type="match status" value="1"/>
</dbReference>
<reference evidence="1 2" key="1">
    <citation type="submission" date="2020-08" db="EMBL/GenBank/DDBJ databases">
        <title>Genome sequencing of Purple Non-Sulfur Bacteria from various extreme environments.</title>
        <authorList>
            <person name="Mayer M."/>
        </authorList>
    </citation>
    <scope>NUCLEOTIDE SEQUENCE [LARGE SCALE GENOMIC DNA]</scope>
    <source>
        <strain evidence="1 2">JA135</strain>
    </source>
</reference>
<sequence>MIDDEETETLRRRLEGLLVEHRDLDDVIARLMDAAPYDMLQLQRLKKRKLSLKDEIARLQAQLTPDIIA</sequence>
<dbReference type="Pfam" id="PF04325">
    <property type="entry name" value="DUF465"/>
    <property type="match status" value="1"/>
</dbReference>
<gene>
    <name evidence="1" type="ORF">GGD88_002147</name>
</gene>